<evidence type="ECO:0000256" key="2">
    <source>
        <dbReference type="ARBA" id="ARBA00022989"/>
    </source>
</evidence>
<feature type="transmembrane region" description="Helical" evidence="4">
    <location>
        <begin position="379"/>
        <end position="399"/>
    </location>
</feature>
<keyword evidence="7" id="KW-1185">Reference proteome</keyword>
<reference evidence="6" key="1">
    <citation type="journal article" date="2014" name="Int. J. Syst. Evol. Microbiol.">
        <title>Complete genome sequence of Corynebacterium casei LMG S-19264T (=DSM 44701T), isolated from a smear-ripened cheese.</title>
        <authorList>
            <consortium name="US DOE Joint Genome Institute (JGI-PGF)"/>
            <person name="Walter F."/>
            <person name="Albersmeier A."/>
            <person name="Kalinowski J."/>
            <person name="Ruckert C."/>
        </authorList>
    </citation>
    <scope>NUCLEOTIDE SEQUENCE</scope>
    <source>
        <strain evidence="6">JCM 31311</strain>
    </source>
</reference>
<dbReference type="Proteomes" id="UP000603865">
    <property type="component" value="Unassembled WGS sequence"/>
</dbReference>
<feature type="transmembrane region" description="Helical" evidence="4">
    <location>
        <begin position="290"/>
        <end position="307"/>
    </location>
</feature>
<keyword evidence="3 4" id="KW-0472">Membrane</keyword>
<feature type="transmembrane region" description="Helical" evidence="4">
    <location>
        <begin position="255"/>
        <end position="278"/>
    </location>
</feature>
<name>A0A918F942_9DEIO</name>
<dbReference type="GO" id="GO:0022857">
    <property type="term" value="F:transmembrane transporter activity"/>
    <property type="evidence" value="ECO:0007669"/>
    <property type="project" value="InterPro"/>
</dbReference>
<keyword evidence="2 4" id="KW-1133">Transmembrane helix</keyword>
<accession>A0A918F942</accession>
<feature type="transmembrane region" description="Helical" evidence="4">
    <location>
        <begin position="20"/>
        <end position="40"/>
    </location>
</feature>
<dbReference type="RefSeq" id="WP_229776059.1">
    <property type="nucleotide sequence ID" value="NZ_BMQL01000014.1"/>
</dbReference>
<feature type="transmembrane region" description="Helical" evidence="4">
    <location>
        <begin position="135"/>
        <end position="155"/>
    </location>
</feature>
<protein>
    <recommendedName>
        <fullName evidence="5">Major facilitator superfamily (MFS) profile domain-containing protein</fullName>
    </recommendedName>
</protein>
<evidence type="ECO:0000313" key="6">
    <source>
        <dbReference type="EMBL" id="GGR12181.1"/>
    </source>
</evidence>
<dbReference type="SUPFAM" id="SSF103473">
    <property type="entry name" value="MFS general substrate transporter"/>
    <property type="match status" value="1"/>
</dbReference>
<dbReference type="PROSITE" id="PS50850">
    <property type="entry name" value="MFS"/>
    <property type="match status" value="1"/>
</dbReference>
<keyword evidence="1 4" id="KW-0812">Transmembrane</keyword>
<dbReference type="InterPro" id="IPR020846">
    <property type="entry name" value="MFS_dom"/>
</dbReference>
<feature type="transmembrane region" description="Helical" evidence="4">
    <location>
        <begin position="167"/>
        <end position="186"/>
    </location>
</feature>
<feature type="transmembrane region" description="Helical" evidence="4">
    <location>
        <begin position="77"/>
        <end position="95"/>
    </location>
</feature>
<dbReference type="PANTHER" id="PTHR23518">
    <property type="entry name" value="C-METHYLTRANSFERASE"/>
    <property type="match status" value="1"/>
</dbReference>
<evidence type="ECO:0000313" key="7">
    <source>
        <dbReference type="Proteomes" id="UP000603865"/>
    </source>
</evidence>
<organism evidence="6 7">
    <name type="scientific">Deinococcus ruber</name>
    <dbReference type="NCBI Taxonomy" id="1848197"/>
    <lineage>
        <taxon>Bacteria</taxon>
        <taxon>Thermotogati</taxon>
        <taxon>Deinococcota</taxon>
        <taxon>Deinococci</taxon>
        <taxon>Deinococcales</taxon>
        <taxon>Deinococcaceae</taxon>
        <taxon>Deinococcus</taxon>
    </lineage>
</organism>
<proteinExistence type="predicted"/>
<evidence type="ECO:0000259" key="5">
    <source>
        <dbReference type="PROSITE" id="PS50850"/>
    </source>
</evidence>
<sequence length="404" mass="43597">MPSLEGLPRNARNSIRMEPLWAIFGTPVTYYAPLYMAAIGLSSTQIGALGSITLAFSLFFQTLAAPITNRVGRKRTTLIGDLISWTLPMFVWAVSRSFESFVLAAVLSAVGRIVAVSWSLLVIEDVEETQRPRVFGIFNLIISGCGLLTPLLGLLMTQHGVAPVMRVYYTLGGVGMTIMFLIRNAITQETRSGQAAMHEHQDLHPWQSVQQTLRHVAGLRQHAGLPGVMLFYVLSIFTEQMSVFQILFLGGPLHFGAGALSLVPVAGAVITALMYAGVLRRLSGVAAERTLVVARLLGLLGAVLLLLIPAANIGALLLTVSVLGAATFLTQTFRDTVLFNRLPKHGTADLYSAVQTLCLLCSVPAGALAGFIYSTQPRTLFVVLAVLNALLLAMAVWLARRREA</sequence>
<feature type="transmembrane region" description="Helical" evidence="4">
    <location>
        <begin position="46"/>
        <end position="65"/>
    </location>
</feature>
<gene>
    <name evidence="6" type="ORF">GCM10008957_26300</name>
</gene>
<dbReference type="Pfam" id="PF07690">
    <property type="entry name" value="MFS_1"/>
    <property type="match status" value="1"/>
</dbReference>
<dbReference type="PANTHER" id="PTHR23518:SF2">
    <property type="entry name" value="MAJOR FACILITATOR SUPERFAMILY TRANSPORTER"/>
    <property type="match status" value="1"/>
</dbReference>
<dbReference type="Gene3D" id="1.20.1250.20">
    <property type="entry name" value="MFS general substrate transporter like domains"/>
    <property type="match status" value="1"/>
</dbReference>
<comment type="caution">
    <text evidence="6">The sequence shown here is derived from an EMBL/GenBank/DDBJ whole genome shotgun (WGS) entry which is preliminary data.</text>
</comment>
<feature type="transmembrane region" description="Helical" evidence="4">
    <location>
        <begin position="350"/>
        <end position="373"/>
    </location>
</feature>
<dbReference type="InterPro" id="IPR011701">
    <property type="entry name" value="MFS"/>
</dbReference>
<evidence type="ECO:0000256" key="1">
    <source>
        <dbReference type="ARBA" id="ARBA00022692"/>
    </source>
</evidence>
<feature type="domain" description="Major facilitator superfamily (MFS) profile" evidence="5">
    <location>
        <begin position="1"/>
        <end position="403"/>
    </location>
</feature>
<feature type="transmembrane region" description="Helical" evidence="4">
    <location>
        <begin position="101"/>
        <end position="123"/>
    </location>
</feature>
<dbReference type="AlphaFoldDB" id="A0A918F942"/>
<dbReference type="InterPro" id="IPR036259">
    <property type="entry name" value="MFS_trans_sf"/>
</dbReference>
<evidence type="ECO:0000256" key="3">
    <source>
        <dbReference type="ARBA" id="ARBA00023136"/>
    </source>
</evidence>
<feature type="transmembrane region" description="Helical" evidence="4">
    <location>
        <begin position="229"/>
        <end position="249"/>
    </location>
</feature>
<evidence type="ECO:0000256" key="4">
    <source>
        <dbReference type="SAM" id="Phobius"/>
    </source>
</evidence>
<dbReference type="EMBL" id="BMQL01000014">
    <property type="protein sequence ID" value="GGR12181.1"/>
    <property type="molecule type" value="Genomic_DNA"/>
</dbReference>
<reference evidence="6" key="2">
    <citation type="submission" date="2020-09" db="EMBL/GenBank/DDBJ databases">
        <authorList>
            <person name="Sun Q."/>
            <person name="Ohkuma M."/>
        </authorList>
    </citation>
    <scope>NUCLEOTIDE SEQUENCE</scope>
    <source>
        <strain evidence="6">JCM 31311</strain>
    </source>
</reference>